<protein>
    <submittedName>
        <fullName evidence="1">Uncharacterized protein</fullName>
    </submittedName>
</protein>
<dbReference type="OrthoDB" id="5210324at2759"/>
<keyword evidence="2" id="KW-1185">Reference proteome</keyword>
<dbReference type="InParanoid" id="A0A2P5HPR2"/>
<reference evidence="1" key="1">
    <citation type="submission" date="2017-09" db="EMBL/GenBank/DDBJ databases">
        <title>Polyketide synthases of a Diaporthe helianthi virulent isolate.</title>
        <authorList>
            <person name="Baroncelli R."/>
        </authorList>
    </citation>
    <scope>NUCLEOTIDE SEQUENCE [LARGE SCALE GENOMIC DNA]</scope>
    <source>
        <strain evidence="1">7/96</strain>
    </source>
</reference>
<organism evidence="1 2">
    <name type="scientific">Diaporthe helianthi</name>
    <dbReference type="NCBI Taxonomy" id="158607"/>
    <lineage>
        <taxon>Eukaryota</taxon>
        <taxon>Fungi</taxon>
        <taxon>Dikarya</taxon>
        <taxon>Ascomycota</taxon>
        <taxon>Pezizomycotina</taxon>
        <taxon>Sordariomycetes</taxon>
        <taxon>Sordariomycetidae</taxon>
        <taxon>Diaporthales</taxon>
        <taxon>Diaporthaceae</taxon>
        <taxon>Diaporthe</taxon>
    </lineage>
</organism>
<evidence type="ECO:0000313" key="2">
    <source>
        <dbReference type="Proteomes" id="UP000094444"/>
    </source>
</evidence>
<gene>
    <name evidence="1" type="ORF">DHEL01_v209354</name>
</gene>
<dbReference type="AlphaFoldDB" id="A0A2P5HPR2"/>
<proteinExistence type="predicted"/>
<comment type="caution">
    <text evidence="1">The sequence shown here is derived from an EMBL/GenBank/DDBJ whole genome shotgun (WGS) entry which is preliminary data.</text>
</comment>
<dbReference type="Proteomes" id="UP000094444">
    <property type="component" value="Unassembled WGS sequence"/>
</dbReference>
<accession>A0A2P5HPR2</accession>
<name>A0A2P5HPR2_DIAHE</name>
<sequence>MEQPSEPSSFLAMEASANNVSLPTMTSDENNALAVKSDDLVVYKYSDSQSLYQLPEIVEDGKSHYAYNLWHQVNRFVAYFYAKHVCAPSHAAWCRDPPRLLPGATRVVLFDNDGWLLTRLASHSTPQRNLLSSVTGISEIYTQWRTRDVALSAYYGGAAAHGKSPRRRVRLAPGDHRVSVFEDQEADYFVIMEIDNDGEIIFYRECLDCRDLACERCIEVLDKVVAFGQRHTQVDGRLPTE</sequence>
<dbReference type="EMBL" id="MAVT02001046">
    <property type="protein sequence ID" value="POS72253.1"/>
    <property type="molecule type" value="Genomic_DNA"/>
</dbReference>
<evidence type="ECO:0000313" key="1">
    <source>
        <dbReference type="EMBL" id="POS72253.1"/>
    </source>
</evidence>